<feature type="binding site" evidence="6">
    <location>
        <begin position="57"/>
        <end position="61"/>
    </location>
    <ligand>
        <name>GTP</name>
        <dbReference type="ChEBI" id="CHEBI:37565"/>
    </ligand>
</feature>
<feature type="region of interest" description="G5" evidence="7">
    <location>
        <begin position="153"/>
        <end position="155"/>
    </location>
</feature>
<comment type="subcellular location">
    <subcellularLocation>
        <location evidence="6">Cytoplasm</location>
    </subcellularLocation>
    <subcellularLocation>
        <location evidence="6">Cell membrane</location>
        <topology evidence="6">Peripheral membrane protein</topology>
    </subcellularLocation>
</comment>
<feature type="binding site" evidence="6">
    <location>
        <begin position="124"/>
        <end position="127"/>
    </location>
    <ligand>
        <name>GTP</name>
        <dbReference type="ChEBI" id="CHEBI:37565"/>
    </ligand>
</feature>
<dbReference type="InterPro" id="IPR004044">
    <property type="entry name" value="KH_dom_type_2"/>
</dbReference>
<organism evidence="11 12">
    <name type="scientific">Candidatus Nitronereus thalassa</name>
    <dbReference type="NCBI Taxonomy" id="3020898"/>
    <lineage>
        <taxon>Bacteria</taxon>
        <taxon>Pseudomonadati</taxon>
        <taxon>Nitrospirota</taxon>
        <taxon>Nitrospiria</taxon>
        <taxon>Nitrospirales</taxon>
        <taxon>Nitrospiraceae</taxon>
        <taxon>Candidatus Nitronereus</taxon>
    </lineage>
</organism>
<dbReference type="Pfam" id="PF07650">
    <property type="entry name" value="KH_2"/>
    <property type="match status" value="1"/>
</dbReference>
<keyword evidence="4 6" id="KW-0694">RNA-binding</keyword>
<gene>
    <name evidence="6 11" type="primary">era</name>
    <name evidence="11" type="ORF">PPG34_16720</name>
</gene>
<evidence type="ECO:0000256" key="2">
    <source>
        <dbReference type="ARBA" id="ARBA00020484"/>
    </source>
</evidence>
<evidence type="ECO:0000256" key="5">
    <source>
        <dbReference type="ARBA" id="ARBA00023134"/>
    </source>
</evidence>
<protein>
    <recommendedName>
        <fullName evidence="2 6">GTPase Era</fullName>
    </recommendedName>
</protein>
<dbReference type="RefSeq" id="WP_313834583.1">
    <property type="nucleotide sequence ID" value="NZ_JAQOUE010000002.1"/>
</dbReference>
<keyword evidence="5 6" id="KW-0342">GTP-binding</keyword>
<comment type="caution">
    <text evidence="11">The sequence shown here is derived from an EMBL/GenBank/DDBJ whole genome shotgun (WGS) entry which is preliminary data.</text>
</comment>
<name>A0ABU3KCK0_9BACT</name>
<comment type="function">
    <text evidence="6">An essential GTPase that binds both GDP and GTP, with rapid nucleotide exchange. Plays a role in 16S rRNA processing and 30S ribosomal subunit biogenesis and possibly also in cell cycle regulation and energy metabolism.</text>
</comment>
<dbReference type="SUPFAM" id="SSF52540">
    <property type="entry name" value="P-loop containing nucleoside triphosphate hydrolases"/>
    <property type="match status" value="1"/>
</dbReference>
<dbReference type="InterPro" id="IPR027417">
    <property type="entry name" value="P-loop_NTPase"/>
</dbReference>
<keyword evidence="3 6" id="KW-0547">Nucleotide-binding</keyword>
<keyword evidence="6" id="KW-0963">Cytoplasm</keyword>
<dbReference type="PRINTS" id="PR00326">
    <property type="entry name" value="GTP1OBG"/>
</dbReference>
<evidence type="ECO:0000259" key="9">
    <source>
        <dbReference type="PROSITE" id="PS50823"/>
    </source>
</evidence>
<dbReference type="SUPFAM" id="SSF54814">
    <property type="entry name" value="Prokaryotic type KH domain (KH-domain type II)"/>
    <property type="match status" value="1"/>
</dbReference>
<feature type="region of interest" description="G3" evidence="7">
    <location>
        <begin position="57"/>
        <end position="60"/>
    </location>
</feature>
<sequence length="295" mass="32631">MKFGTMAIVGCPNVGKSTLVNTLVNQKIAIVSDKPQTTRSRILGVAHFPEGQLALLDTPGLHRPLHRLNKRMVRAALDTIEEADVLAVMVDGRKMPGAGDRAVIDQVFSMNKGAEELPVFLLVNKIDVITKPKVLPVMDAYQSLGKWTEIIPLSAKTGINLDRLRALAFARFPDQGGAYDEDFVTDQSLRRLAAETVREKVLEQTKAELPYAVAVRIDEFVEKGKLYSISASIMVERSGQKAIIIGRGGSRLKEIGTAARLDLEREMGVKVFLDLHVKVKENWRDNESLLIDLGY</sequence>
<keyword evidence="6" id="KW-0472">Membrane</keyword>
<dbReference type="PANTHER" id="PTHR42698">
    <property type="entry name" value="GTPASE ERA"/>
    <property type="match status" value="1"/>
</dbReference>
<dbReference type="PROSITE" id="PS50823">
    <property type="entry name" value="KH_TYPE_2"/>
    <property type="match status" value="1"/>
</dbReference>
<dbReference type="NCBIfam" id="TIGR00436">
    <property type="entry name" value="era"/>
    <property type="match status" value="1"/>
</dbReference>
<keyword evidence="6" id="KW-0690">Ribosome biogenesis</keyword>
<evidence type="ECO:0000256" key="7">
    <source>
        <dbReference type="PROSITE-ProRule" id="PRU01050"/>
    </source>
</evidence>
<dbReference type="InterPro" id="IPR009019">
    <property type="entry name" value="KH_sf_prok-type"/>
</dbReference>
<evidence type="ECO:0000256" key="8">
    <source>
        <dbReference type="RuleBase" id="RU003761"/>
    </source>
</evidence>
<proteinExistence type="inferred from homology"/>
<dbReference type="CDD" id="cd04163">
    <property type="entry name" value="Era"/>
    <property type="match status" value="1"/>
</dbReference>
<accession>A0ABU3KCK0</accession>
<dbReference type="InterPro" id="IPR015946">
    <property type="entry name" value="KH_dom-like_a/b"/>
</dbReference>
<dbReference type="Pfam" id="PF01926">
    <property type="entry name" value="MMR_HSR1"/>
    <property type="match status" value="1"/>
</dbReference>
<dbReference type="NCBIfam" id="NF000908">
    <property type="entry name" value="PRK00089.1"/>
    <property type="match status" value="1"/>
</dbReference>
<keyword evidence="6" id="KW-1003">Cell membrane</keyword>
<reference evidence="11 12" key="1">
    <citation type="journal article" date="2023" name="ISME J.">
        <title>Cultivation and genomic characterization of novel and ubiquitous marine nitrite-oxidizing bacteria from the Nitrospirales.</title>
        <authorList>
            <person name="Mueller A.J."/>
            <person name="Daebeler A."/>
            <person name="Herbold C.W."/>
            <person name="Kirkegaard R.H."/>
            <person name="Daims H."/>
        </authorList>
    </citation>
    <scope>NUCLEOTIDE SEQUENCE [LARGE SCALE GENOMIC DNA]</scope>
    <source>
        <strain evidence="11 12">EB</strain>
    </source>
</reference>
<feature type="region of interest" description="G4" evidence="7">
    <location>
        <begin position="124"/>
        <end position="127"/>
    </location>
</feature>
<keyword evidence="6" id="KW-0699">rRNA-binding</keyword>
<evidence type="ECO:0000256" key="1">
    <source>
        <dbReference type="ARBA" id="ARBA00007921"/>
    </source>
</evidence>
<dbReference type="InterPro" id="IPR030388">
    <property type="entry name" value="G_ERA_dom"/>
</dbReference>
<dbReference type="Gene3D" id="3.40.50.300">
    <property type="entry name" value="P-loop containing nucleotide triphosphate hydrolases"/>
    <property type="match status" value="1"/>
</dbReference>
<dbReference type="Proteomes" id="UP001250932">
    <property type="component" value="Unassembled WGS sequence"/>
</dbReference>
<dbReference type="Gene3D" id="3.30.300.20">
    <property type="match status" value="1"/>
</dbReference>
<keyword evidence="12" id="KW-1185">Reference proteome</keyword>
<dbReference type="InterPro" id="IPR005662">
    <property type="entry name" value="GTPase_Era-like"/>
</dbReference>
<comment type="similarity">
    <text evidence="1 6 7 8">Belongs to the TRAFAC class TrmE-Era-EngA-EngB-Septin-like GTPase superfamily. Era GTPase family.</text>
</comment>
<evidence type="ECO:0000256" key="4">
    <source>
        <dbReference type="ARBA" id="ARBA00022884"/>
    </source>
</evidence>
<dbReference type="PROSITE" id="PS51713">
    <property type="entry name" value="G_ERA"/>
    <property type="match status" value="1"/>
</dbReference>
<dbReference type="InterPro" id="IPR005225">
    <property type="entry name" value="Small_GTP-bd"/>
</dbReference>
<evidence type="ECO:0000313" key="11">
    <source>
        <dbReference type="EMBL" id="MDT7043997.1"/>
    </source>
</evidence>
<comment type="subunit">
    <text evidence="6">Monomer.</text>
</comment>
<dbReference type="CDD" id="cd22534">
    <property type="entry name" value="KH-II_Era"/>
    <property type="match status" value="1"/>
</dbReference>
<dbReference type="NCBIfam" id="TIGR00231">
    <property type="entry name" value="small_GTP"/>
    <property type="match status" value="1"/>
</dbReference>
<feature type="domain" description="Era-type G" evidence="10">
    <location>
        <begin position="2"/>
        <end position="174"/>
    </location>
</feature>
<feature type="region of interest" description="G1" evidence="7">
    <location>
        <begin position="10"/>
        <end position="17"/>
    </location>
</feature>
<evidence type="ECO:0000313" key="12">
    <source>
        <dbReference type="Proteomes" id="UP001250932"/>
    </source>
</evidence>
<evidence type="ECO:0000256" key="6">
    <source>
        <dbReference type="HAMAP-Rule" id="MF_00367"/>
    </source>
</evidence>
<dbReference type="PANTHER" id="PTHR42698:SF1">
    <property type="entry name" value="GTPASE ERA, MITOCHONDRIAL"/>
    <property type="match status" value="1"/>
</dbReference>
<evidence type="ECO:0000259" key="10">
    <source>
        <dbReference type="PROSITE" id="PS51713"/>
    </source>
</evidence>
<dbReference type="InterPro" id="IPR006073">
    <property type="entry name" value="GTP-bd"/>
</dbReference>
<feature type="region of interest" description="G2" evidence="7">
    <location>
        <begin position="36"/>
        <end position="40"/>
    </location>
</feature>
<dbReference type="EMBL" id="JAQOUE010000002">
    <property type="protein sequence ID" value="MDT7043997.1"/>
    <property type="molecule type" value="Genomic_DNA"/>
</dbReference>
<dbReference type="HAMAP" id="MF_00367">
    <property type="entry name" value="GTPase_Era"/>
    <property type="match status" value="1"/>
</dbReference>
<feature type="binding site" evidence="6">
    <location>
        <begin position="10"/>
        <end position="17"/>
    </location>
    <ligand>
        <name>GTP</name>
        <dbReference type="ChEBI" id="CHEBI:37565"/>
    </ligand>
</feature>
<evidence type="ECO:0000256" key="3">
    <source>
        <dbReference type="ARBA" id="ARBA00022741"/>
    </source>
</evidence>
<feature type="domain" description="KH type-2" evidence="9">
    <location>
        <begin position="205"/>
        <end position="281"/>
    </location>
</feature>